<evidence type="ECO:0000313" key="2">
    <source>
        <dbReference type="EMBL" id="VCX31082.1"/>
    </source>
</evidence>
<evidence type="ECO:0000313" key="3">
    <source>
        <dbReference type="Proteomes" id="UP000269945"/>
    </source>
</evidence>
<reference evidence="2 3" key="1">
    <citation type="submission" date="2018-10" db="EMBL/GenBank/DDBJ databases">
        <authorList>
            <person name="Ekblom R."/>
            <person name="Jareborg N."/>
        </authorList>
    </citation>
    <scope>NUCLEOTIDE SEQUENCE [LARGE SCALE GENOMIC DNA]</scope>
    <source>
        <tissue evidence="2">Muscle</tissue>
    </source>
</reference>
<organism evidence="2 3">
    <name type="scientific">Gulo gulo</name>
    <name type="common">Wolverine</name>
    <name type="synonym">Gluton</name>
    <dbReference type="NCBI Taxonomy" id="48420"/>
    <lineage>
        <taxon>Eukaryota</taxon>
        <taxon>Metazoa</taxon>
        <taxon>Chordata</taxon>
        <taxon>Craniata</taxon>
        <taxon>Vertebrata</taxon>
        <taxon>Euteleostomi</taxon>
        <taxon>Mammalia</taxon>
        <taxon>Eutheria</taxon>
        <taxon>Laurasiatheria</taxon>
        <taxon>Carnivora</taxon>
        <taxon>Caniformia</taxon>
        <taxon>Musteloidea</taxon>
        <taxon>Mustelidae</taxon>
        <taxon>Guloninae</taxon>
        <taxon>Gulo</taxon>
    </lineage>
</organism>
<proteinExistence type="predicted"/>
<comment type="caution">
    <text evidence="2">The sequence shown here is derived from an EMBL/GenBank/DDBJ whole genome shotgun (WGS) entry which is preliminary data.</text>
</comment>
<name>A0A9X9M336_GULGU</name>
<evidence type="ECO:0000256" key="1">
    <source>
        <dbReference type="SAM" id="SignalP"/>
    </source>
</evidence>
<dbReference type="Proteomes" id="UP000269945">
    <property type="component" value="Unassembled WGS sequence"/>
</dbReference>
<keyword evidence="1" id="KW-0732">Signal</keyword>
<accession>A0A9X9M336</accession>
<keyword evidence="3" id="KW-1185">Reference proteome</keyword>
<feature type="chain" id="PRO_5040805769" description="MHC class I antigen" evidence="1">
    <location>
        <begin position="21"/>
        <end position="57"/>
    </location>
</feature>
<feature type="signal peptide" evidence="1">
    <location>
        <begin position="1"/>
        <end position="20"/>
    </location>
</feature>
<sequence length="57" mass="6072">MGRAILVITVCLAQAGGEVGQENFSGLYLLGRFGDDTACFEHLGLSVTGNHERFGSR</sequence>
<dbReference type="AlphaFoldDB" id="A0A9X9M336"/>
<gene>
    <name evidence="2" type="ORF">BN2614_LOCUS1</name>
</gene>
<dbReference type="EMBL" id="CYRY02040227">
    <property type="protein sequence ID" value="VCX31082.1"/>
    <property type="molecule type" value="Genomic_DNA"/>
</dbReference>
<protein>
    <recommendedName>
        <fullName evidence="4">MHC class I antigen</fullName>
    </recommendedName>
</protein>
<evidence type="ECO:0008006" key="4">
    <source>
        <dbReference type="Google" id="ProtNLM"/>
    </source>
</evidence>